<dbReference type="Gene3D" id="3.40.50.970">
    <property type="match status" value="1"/>
</dbReference>
<dbReference type="InterPro" id="IPR050722">
    <property type="entry name" value="Pyruvate:ferred/Flavod_OxRd"/>
</dbReference>
<evidence type="ECO:0000256" key="1">
    <source>
        <dbReference type="ARBA" id="ARBA00023002"/>
    </source>
</evidence>
<evidence type="ECO:0000259" key="2">
    <source>
        <dbReference type="Pfam" id="PF01855"/>
    </source>
</evidence>
<organism evidence="3">
    <name type="scientific">marine sediment metagenome</name>
    <dbReference type="NCBI Taxonomy" id="412755"/>
    <lineage>
        <taxon>unclassified sequences</taxon>
        <taxon>metagenomes</taxon>
        <taxon>ecological metagenomes</taxon>
    </lineage>
</organism>
<dbReference type="GO" id="GO:0016491">
    <property type="term" value="F:oxidoreductase activity"/>
    <property type="evidence" value="ECO:0007669"/>
    <property type="project" value="UniProtKB-KW"/>
</dbReference>
<dbReference type="EMBL" id="BARS01008633">
    <property type="protein sequence ID" value="GAF81602.1"/>
    <property type="molecule type" value="Genomic_DNA"/>
</dbReference>
<dbReference type="Pfam" id="PF01855">
    <property type="entry name" value="POR_N"/>
    <property type="match status" value="1"/>
</dbReference>
<dbReference type="AlphaFoldDB" id="X0T098"/>
<dbReference type="InterPro" id="IPR002880">
    <property type="entry name" value="Pyrv_Fd/Flavodoxin_OxRdtase_N"/>
</dbReference>
<sequence length="218" mass="23610">MGEYKIMDGNDAAAHGVMLSRPDVVAIFPITPNTTLINGVAELTASGKMTAKNVTVENEHAALSVVAGAAAAGARTFTASASQGVVHMEEVLWMIPGSRLPLVMAICNRSISNPGSLMCTHSDSLLQRDNGWLQLYCEDAQEVIDTTIQSYRIAEDKRVLLPIHFCLDGYVTSACAMPVNVPDQDKVDKFLPPYDSEHFYLDPTNTTRPEPGLPTFRG</sequence>
<protein>
    <recommendedName>
        <fullName evidence="2">Pyruvate flavodoxin/ferredoxin oxidoreductase pyrimidine binding domain-containing protein</fullName>
    </recommendedName>
</protein>
<evidence type="ECO:0000313" key="3">
    <source>
        <dbReference type="EMBL" id="GAF81602.1"/>
    </source>
</evidence>
<dbReference type="PANTHER" id="PTHR32154">
    <property type="entry name" value="PYRUVATE-FLAVODOXIN OXIDOREDUCTASE-RELATED"/>
    <property type="match status" value="1"/>
</dbReference>
<feature type="non-terminal residue" evidence="3">
    <location>
        <position position="218"/>
    </location>
</feature>
<reference evidence="3" key="1">
    <citation type="journal article" date="2014" name="Front. Microbiol.">
        <title>High frequency of phylogenetically diverse reductive dehalogenase-homologous genes in deep subseafloor sedimentary metagenomes.</title>
        <authorList>
            <person name="Kawai M."/>
            <person name="Futagami T."/>
            <person name="Toyoda A."/>
            <person name="Takaki Y."/>
            <person name="Nishi S."/>
            <person name="Hori S."/>
            <person name="Arai W."/>
            <person name="Tsubouchi T."/>
            <person name="Morono Y."/>
            <person name="Uchiyama I."/>
            <person name="Ito T."/>
            <person name="Fujiyama A."/>
            <person name="Inagaki F."/>
            <person name="Takami H."/>
        </authorList>
    </citation>
    <scope>NUCLEOTIDE SEQUENCE</scope>
    <source>
        <strain evidence="3">Expedition CK06-06</strain>
    </source>
</reference>
<dbReference type="PANTHER" id="PTHR32154:SF0">
    <property type="entry name" value="PYRUVATE-FLAVODOXIN OXIDOREDUCTASE-RELATED"/>
    <property type="match status" value="1"/>
</dbReference>
<comment type="caution">
    <text evidence="3">The sequence shown here is derived from an EMBL/GenBank/DDBJ whole genome shotgun (WGS) entry which is preliminary data.</text>
</comment>
<dbReference type="CDD" id="cd07034">
    <property type="entry name" value="TPP_PYR_PFOR_IOR-alpha_like"/>
    <property type="match status" value="1"/>
</dbReference>
<name>X0T098_9ZZZZ</name>
<keyword evidence="1" id="KW-0560">Oxidoreductase</keyword>
<accession>X0T098</accession>
<dbReference type="FunFam" id="3.40.50.970:FF:000012">
    <property type="entry name" value="Pyruvate:ferredoxin (Flavodoxin) oxidoreductase"/>
    <property type="match status" value="1"/>
</dbReference>
<dbReference type="SUPFAM" id="SSF52518">
    <property type="entry name" value="Thiamin diphosphate-binding fold (THDP-binding)"/>
    <property type="match status" value="1"/>
</dbReference>
<proteinExistence type="predicted"/>
<dbReference type="GO" id="GO:0006979">
    <property type="term" value="P:response to oxidative stress"/>
    <property type="evidence" value="ECO:0007669"/>
    <property type="project" value="TreeGrafter"/>
</dbReference>
<feature type="domain" description="Pyruvate flavodoxin/ferredoxin oxidoreductase pyrimidine binding" evidence="2">
    <location>
        <begin position="16"/>
        <end position="206"/>
    </location>
</feature>
<gene>
    <name evidence="3" type="ORF">S01H1_16409</name>
</gene>
<dbReference type="InterPro" id="IPR029061">
    <property type="entry name" value="THDP-binding"/>
</dbReference>